<evidence type="ECO:0000313" key="4">
    <source>
        <dbReference type="Proteomes" id="UP000307874"/>
    </source>
</evidence>
<name>A0A5C4JX18_9HYPH</name>
<dbReference type="PANTHER" id="PTHR33376">
    <property type="match status" value="1"/>
</dbReference>
<evidence type="ECO:0000313" key="3">
    <source>
        <dbReference type="EMBL" id="TNB49842.1"/>
    </source>
</evidence>
<gene>
    <name evidence="3" type="ORF">FF124_02455</name>
</gene>
<dbReference type="NCBIfam" id="NF037995">
    <property type="entry name" value="TRAP_S1"/>
    <property type="match status" value="1"/>
</dbReference>
<accession>A0A5C4JX18</accession>
<protein>
    <submittedName>
        <fullName evidence="3">C4-dicarboxylate ABC transporter substrate-binding protein</fullName>
    </submittedName>
</protein>
<sequence length="364" mass="39211">MNRIEKFAALAAVVLMAAGTAASARELRLAPGGPPAHPAYYMYEHFAENIAENSGGAMTGLILGPEVVSLPQMKDALQTGLVDAGNVLPLYFPADMEVTGIAGDLALIGRNPHAMAMAMTEYGMTCEPCQEEFKKLGMVFLGAGSSNVYNLITTRPVRTADDLKGMRLRTGGAPYSRWAEHFGATPVNIGVGDTFEAMSQGTIDGTMASTVDLLSFRLIDIAKDVTIVPIGTYHVTSNFTAGLNTWRSLSTKEREEIGMAAARANFDLTDRWAFQLPSAAKEALAKTDIEVIEPDPAFLEASEAFAAQDVKDRTALSGEEAVYFTELVEKWTAVVDEVGNDPDALAKRMIDDVWSKIDFSTYGM</sequence>
<dbReference type="CDD" id="cd13666">
    <property type="entry name" value="PBP2_TRAP_DctP_like_1"/>
    <property type="match status" value="1"/>
</dbReference>
<dbReference type="AlphaFoldDB" id="A0A5C4JX18"/>
<keyword evidence="1 2" id="KW-0732">Signal</keyword>
<dbReference type="PANTHER" id="PTHR33376:SF5">
    <property type="entry name" value="EXTRACYTOPLASMIC SOLUTE RECEPTOR PROTEIN"/>
    <property type="match status" value="1"/>
</dbReference>
<reference evidence="3 4" key="1">
    <citation type="submission" date="2019-05" db="EMBL/GenBank/DDBJ databases">
        <authorList>
            <person name="Lee S.D."/>
        </authorList>
    </citation>
    <scope>NUCLEOTIDE SEQUENCE [LARGE SCALE GENOMIC DNA]</scope>
    <source>
        <strain evidence="3 4">GH2-6</strain>
    </source>
</reference>
<dbReference type="InterPro" id="IPR018389">
    <property type="entry name" value="DctP_fam"/>
</dbReference>
<dbReference type="OrthoDB" id="6073716at2"/>
<reference evidence="3 4" key="2">
    <citation type="submission" date="2019-06" db="EMBL/GenBank/DDBJ databases">
        <title>Martelella lutilitoris sp. nov., isolated from a tidal mudflat.</title>
        <authorList>
            <person name="Kim Y.-J."/>
        </authorList>
    </citation>
    <scope>NUCLEOTIDE SEQUENCE [LARGE SCALE GENOMIC DNA]</scope>
    <source>
        <strain evidence="3 4">GH2-6</strain>
    </source>
</reference>
<dbReference type="InterPro" id="IPR038404">
    <property type="entry name" value="TRAP_DctP_sf"/>
</dbReference>
<proteinExistence type="predicted"/>
<evidence type="ECO:0000256" key="2">
    <source>
        <dbReference type="SAM" id="SignalP"/>
    </source>
</evidence>
<evidence type="ECO:0000256" key="1">
    <source>
        <dbReference type="ARBA" id="ARBA00022729"/>
    </source>
</evidence>
<dbReference type="EMBL" id="VCLB01000001">
    <property type="protein sequence ID" value="TNB49842.1"/>
    <property type="molecule type" value="Genomic_DNA"/>
</dbReference>
<feature type="chain" id="PRO_5023035762" evidence="2">
    <location>
        <begin position="25"/>
        <end position="364"/>
    </location>
</feature>
<comment type="caution">
    <text evidence="3">The sequence shown here is derived from an EMBL/GenBank/DDBJ whole genome shotgun (WGS) entry which is preliminary data.</text>
</comment>
<dbReference type="Pfam" id="PF03480">
    <property type="entry name" value="DctP"/>
    <property type="match status" value="1"/>
</dbReference>
<dbReference type="RefSeq" id="WP_138746881.1">
    <property type="nucleotide sequence ID" value="NZ_VCLB01000001.1"/>
</dbReference>
<dbReference type="Gene3D" id="3.40.190.170">
    <property type="entry name" value="Bacterial extracellular solute-binding protein, family 7"/>
    <property type="match status" value="1"/>
</dbReference>
<feature type="signal peptide" evidence="2">
    <location>
        <begin position="1"/>
        <end position="24"/>
    </location>
</feature>
<dbReference type="Proteomes" id="UP000307874">
    <property type="component" value="Unassembled WGS sequence"/>
</dbReference>
<dbReference type="GO" id="GO:0055085">
    <property type="term" value="P:transmembrane transport"/>
    <property type="evidence" value="ECO:0007669"/>
    <property type="project" value="InterPro"/>
</dbReference>
<organism evidence="3 4">
    <name type="scientific">Martelella lutilitoris</name>
    <dbReference type="NCBI Taxonomy" id="2583532"/>
    <lineage>
        <taxon>Bacteria</taxon>
        <taxon>Pseudomonadati</taxon>
        <taxon>Pseudomonadota</taxon>
        <taxon>Alphaproteobacteria</taxon>
        <taxon>Hyphomicrobiales</taxon>
        <taxon>Aurantimonadaceae</taxon>
        <taxon>Martelella</taxon>
    </lineage>
</organism>
<keyword evidence="4" id="KW-1185">Reference proteome</keyword>